<dbReference type="Proteomes" id="UP000275727">
    <property type="component" value="Chromosome"/>
</dbReference>
<sequence length="226" mass="24555">MTVLRAAVAAALLSLPSAAIGSEWLMMVKSQNTDPARAAEFEHWYNEIDIPDVLAVPGYDRARRGHAVGGEPRPYVALYTIASSDMDKTIIAMLMASWRMDQLGRGTELIKVTERIYYKREGNAARSERAGKPTHLYLHRSKGMTEKALRAIVNDGLAMGATPYRVYNVLMHEPVAVPDELVVFELSAASDAEAKAAVQRIEARTGASGCGADCAALYQLTLDVSG</sequence>
<gene>
    <name evidence="3" type="ORF">DFR51_2019</name>
    <name evidence="2" type="ORF">SmB9_02220</name>
</gene>
<keyword evidence="1" id="KW-0732">Signal</keyword>
<name>A0AAD1FZG7_SPHMI</name>
<accession>A0AAD1FZG7</accession>
<evidence type="ECO:0000313" key="2">
    <source>
        <dbReference type="EMBL" id="BBE32564.1"/>
    </source>
</evidence>
<reference evidence="2 4" key="1">
    <citation type="submission" date="2018-06" db="EMBL/GenBank/DDBJ databases">
        <title>Complete Genome Sequence of the Microcystin-Degrading Bacterium Sphingosinicella microcystinivorans Strain B-9.</title>
        <authorList>
            <person name="Jin H."/>
            <person name="Nishizawa T."/>
            <person name="Guo Y."/>
            <person name="Nishizawa A."/>
            <person name="Park H."/>
            <person name="Kato H."/>
            <person name="Tsuji K."/>
            <person name="Harada K."/>
        </authorList>
    </citation>
    <scope>NUCLEOTIDE SEQUENCE [LARGE SCALE GENOMIC DNA]</scope>
    <source>
        <strain evidence="2 4">B9</strain>
    </source>
</reference>
<keyword evidence="5" id="KW-1185">Reference proteome</keyword>
<dbReference type="AlphaFoldDB" id="A0AAD1FZG7"/>
<dbReference type="KEGG" id="smic:SmB9_02220"/>
<evidence type="ECO:0000256" key="1">
    <source>
        <dbReference type="SAM" id="SignalP"/>
    </source>
</evidence>
<proteinExistence type="predicted"/>
<dbReference type="EMBL" id="AP018711">
    <property type="protein sequence ID" value="BBE32564.1"/>
    <property type="molecule type" value="Genomic_DNA"/>
</dbReference>
<reference evidence="3 5" key="2">
    <citation type="submission" date="2018-10" db="EMBL/GenBank/DDBJ databases">
        <title>Genomic Encyclopedia of Type Strains, Phase IV (KMG-IV): sequencing the most valuable type-strain genomes for metagenomic binning, comparative biology and taxonomic classification.</title>
        <authorList>
            <person name="Goeker M."/>
        </authorList>
    </citation>
    <scope>NUCLEOTIDE SEQUENCE [LARGE SCALE GENOMIC DNA]</scope>
    <source>
        <strain evidence="3 5">DSM 19791</strain>
    </source>
</reference>
<protein>
    <submittedName>
        <fullName evidence="2">Uncharacterized protein</fullName>
    </submittedName>
</protein>
<feature type="chain" id="PRO_5042055527" evidence="1">
    <location>
        <begin position="22"/>
        <end position="226"/>
    </location>
</feature>
<evidence type="ECO:0000313" key="4">
    <source>
        <dbReference type="Proteomes" id="UP000275727"/>
    </source>
</evidence>
<dbReference type="SUPFAM" id="SSF54909">
    <property type="entry name" value="Dimeric alpha+beta barrel"/>
    <property type="match status" value="1"/>
</dbReference>
<evidence type="ECO:0000313" key="5">
    <source>
        <dbReference type="Proteomes" id="UP000276029"/>
    </source>
</evidence>
<dbReference type="RefSeq" id="WP_121050542.1">
    <property type="nucleotide sequence ID" value="NZ_AP018711.1"/>
</dbReference>
<dbReference type="InterPro" id="IPR011008">
    <property type="entry name" value="Dimeric_a/b-barrel"/>
</dbReference>
<dbReference type="Proteomes" id="UP000276029">
    <property type="component" value="Unassembled WGS sequence"/>
</dbReference>
<evidence type="ECO:0000313" key="3">
    <source>
        <dbReference type="EMBL" id="RKS88808.1"/>
    </source>
</evidence>
<feature type="signal peptide" evidence="1">
    <location>
        <begin position="1"/>
        <end position="21"/>
    </location>
</feature>
<dbReference type="EMBL" id="RBWX01000008">
    <property type="protein sequence ID" value="RKS88808.1"/>
    <property type="molecule type" value="Genomic_DNA"/>
</dbReference>
<organism evidence="2 4">
    <name type="scientific">Sphingosinicella microcystinivorans</name>
    <dbReference type="NCBI Taxonomy" id="335406"/>
    <lineage>
        <taxon>Bacteria</taxon>
        <taxon>Pseudomonadati</taxon>
        <taxon>Pseudomonadota</taxon>
        <taxon>Alphaproteobacteria</taxon>
        <taxon>Sphingomonadales</taxon>
        <taxon>Sphingosinicellaceae</taxon>
        <taxon>Sphingosinicella</taxon>
    </lineage>
</organism>